<comment type="caution">
    <text evidence="2">The sequence shown here is derived from an EMBL/GenBank/DDBJ whole genome shotgun (WGS) entry which is preliminary data.</text>
</comment>
<evidence type="ECO:0000313" key="2">
    <source>
        <dbReference type="EMBL" id="THH17061.1"/>
    </source>
</evidence>
<dbReference type="Proteomes" id="UP000310158">
    <property type="component" value="Unassembled WGS sequence"/>
</dbReference>
<sequence>MSYDQCLLDLISLHLISIALSLPDNKLRIICDLFFMGIKAKVDAMATIISYLKLAGRPFTVSTNIRETVEWMTSYQRNYAVGLFSISPFAHSHRLTQQIDIDLDVSEWWLTGSRIQIVNLPTSYSVAIRNLPLATEVPLGTVGSAVMAWAWQPQTSMRSKAKRDQL</sequence>
<accession>A0A4S4LZ19</accession>
<dbReference type="AlphaFoldDB" id="A0A4S4LZ19"/>
<keyword evidence="1" id="KW-0732">Signal</keyword>
<evidence type="ECO:0000313" key="3">
    <source>
        <dbReference type="Proteomes" id="UP000310158"/>
    </source>
</evidence>
<gene>
    <name evidence="2" type="ORF">EW146_g3668</name>
</gene>
<dbReference type="EMBL" id="SGPL01000127">
    <property type="protein sequence ID" value="THH17061.1"/>
    <property type="molecule type" value="Genomic_DNA"/>
</dbReference>
<keyword evidence="3" id="KW-1185">Reference proteome</keyword>
<organism evidence="2 3">
    <name type="scientific">Bondarzewia mesenterica</name>
    <dbReference type="NCBI Taxonomy" id="1095465"/>
    <lineage>
        <taxon>Eukaryota</taxon>
        <taxon>Fungi</taxon>
        <taxon>Dikarya</taxon>
        <taxon>Basidiomycota</taxon>
        <taxon>Agaricomycotina</taxon>
        <taxon>Agaricomycetes</taxon>
        <taxon>Russulales</taxon>
        <taxon>Bondarzewiaceae</taxon>
        <taxon>Bondarzewia</taxon>
    </lineage>
</organism>
<evidence type="ECO:0000256" key="1">
    <source>
        <dbReference type="SAM" id="SignalP"/>
    </source>
</evidence>
<protein>
    <submittedName>
        <fullName evidence="2">Uncharacterized protein</fullName>
    </submittedName>
</protein>
<feature type="signal peptide" evidence="1">
    <location>
        <begin position="1"/>
        <end position="21"/>
    </location>
</feature>
<proteinExistence type="predicted"/>
<name>A0A4S4LZ19_9AGAM</name>
<reference evidence="2 3" key="1">
    <citation type="submission" date="2019-02" db="EMBL/GenBank/DDBJ databases">
        <title>Genome sequencing of the rare red list fungi Bondarzewia mesenterica.</title>
        <authorList>
            <person name="Buettner E."/>
            <person name="Kellner H."/>
        </authorList>
    </citation>
    <scope>NUCLEOTIDE SEQUENCE [LARGE SCALE GENOMIC DNA]</scope>
    <source>
        <strain evidence="2 3">DSM 108281</strain>
    </source>
</reference>
<feature type="chain" id="PRO_5020373200" evidence="1">
    <location>
        <begin position="22"/>
        <end position="166"/>
    </location>
</feature>